<dbReference type="PANTHER" id="PTHR13774:SF32">
    <property type="entry name" value="ANTISENSE-ENHANCING SEQUENCE 1"/>
    <property type="match status" value="1"/>
</dbReference>
<dbReference type="RefSeq" id="WP_129332065.1">
    <property type="nucleotide sequence ID" value="NZ_SDVB01000238.1"/>
</dbReference>
<gene>
    <name evidence="3" type="ORF">EUU22_11105</name>
</gene>
<feature type="active site" evidence="2">
    <location>
        <position position="47"/>
    </location>
</feature>
<comment type="similarity">
    <text evidence="1">Belongs to the PhzF family.</text>
</comment>
<evidence type="ECO:0000256" key="1">
    <source>
        <dbReference type="ARBA" id="ARBA00008270"/>
    </source>
</evidence>
<dbReference type="PANTHER" id="PTHR13774">
    <property type="entry name" value="PHENAZINE BIOSYNTHESIS PROTEIN"/>
    <property type="match status" value="1"/>
</dbReference>
<dbReference type="SUPFAM" id="SSF54506">
    <property type="entry name" value="Diaminopimelate epimerase-like"/>
    <property type="match status" value="1"/>
</dbReference>
<dbReference type="Proteomes" id="UP000291088">
    <property type="component" value="Unassembled WGS sequence"/>
</dbReference>
<evidence type="ECO:0000313" key="4">
    <source>
        <dbReference type="Proteomes" id="UP000291088"/>
    </source>
</evidence>
<protein>
    <submittedName>
        <fullName evidence="3">PhzF family phenazine biosynthesis protein</fullName>
    </submittedName>
</protein>
<dbReference type="AlphaFoldDB" id="A0A4Q2SZW9"/>
<name>A0A4Q2SZW9_9HYPH</name>
<dbReference type="Gene3D" id="3.10.310.10">
    <property type="entry name" value="Diaminopimelate Epimerase, Chain A, domain 1"/>
    <property type="match status" value="2"/>
</dbReference>
<dbReference type="NCBIfam" id="TIGR00654">
    <property type="entry name" value="PhzF_family"/>
    <property type="match status" value="1"/>
</dbReference>
<evidence type="ECO:0000313" key="3">
    <source>
        <dbReference type="EMBL" id="RYC11622.1"/>
    </source>
</evidence>
<dbReference type="EMBL" id="SDVB01000238">
    <property type="protein sequence ID" value="RYC11622.1"/>
    <property type="molecule type" value="Genomic_DNA"/>
</dbReference>
<dbReference type="InterPro" id="IPR003719">
    <property type="entry name" value="Phenazine_PhzF-like"/>
</dbReference>
<dbReference type="GO" id="GO:0016853">
    <property type="term" value="F:isomerase activity"/>
    <property type="evidence" value="ECO:0007669"/>
    <property type="project" value="TreeGrafter"/>
</dbReference>
<proteinExistence type="inferred from homology"/>
<evidence type="ECO:0000256" key="2">
    <source>
        <dbReference type="PIRSR" id="PIRSR016184-1"/>
    </source>
</evidence>
<reference evidence="3 4" key="1">
    <citation type="submission" date="2019-01" db="EMBL/GenBank/DDBJ databases">
        <authorList>
            <person name="Deng T."/>
        </authorList>
    </citation>
    <scope>NUCLEOTIDE SEQUENCE [LARGE SCALE GENOMIC DNA]</scope>
    <source>
        <strain evidence="3 4">F8825</strain>
    </source>
</reference>
<dbReference type="Pfam" id="PF02567">
    <property type="entry name" value="PhzC-PhzF"/>
    <property type="match status" value="1"/>
</dbReference>
<comment type="caution">
    <text evidence="3">The sequence shown here is derived from an EMBL/GenBank/DDBJ whole genome shotgun (WGS) entry which is preliminary data.</text>
</comment>
<organism evidence="3 4">
    <name type="scientific">Ciceribacter ferrooxidans</name>
    <dbReference type="NCBI Taxonomy" id="2509717"/>
    <lineage>
        <taxon>Bacteria</taxon>
        <taxon>Pseudomonadati</taxon>
        <taxon>Pseudomonadota</taxon>
        <taxon>Alphaproteobacteria</taxon>
        <taxon>Hyphomicrobiales</taxon>
        <taxon>Rhizobiaceae</taxon>
        <taxon>Ciceribacter</taxon>
    </lineage>
</organism>
<dbReference type="PIRSF" id="PIRSF016184">
    <property type="entry name" value="PhzC_PhzF"/>
    <property type="match status" value="1"/>
</dbReference>
<dbReference type="OrthoDB" id="9788221at2"/>
<sequence length="303" mass="32289">MRECPFVTVDVFTEHRFRGNPLAVVLDGSGLTAEEMQRIAAEFGYSETTFLLPADDIGNTARVRIFTPTTEVPFAGHPNVGTAFVVGRLARIFGQSVGEALRFEEKAGLVTVTLRRSGDTVRGATIRAPQPLSLGAQVPVPLLARAASLSPRDVVADHHVPLFASVGLKFIVAELSDLDALGSAKPNVETLEEMSATFAAEESDCPLFLYTRLGGGHIRARMFAPLDNVPEDPATGSASAALGALLTSLEPAPHGHFSYLVEQGVEMGRASHIHVAVEKRDGHVHTVDISGDCVEVMRGTISL</sequence>
<accession>A0A4Q2SZW9</accession>
<keyword evidence="4" id="KW-1185">Reference proteome</keyword>
<dbReference type="GO" id="GO:0005737">
    <property type="term" value="C:cytoplasm"/>
    <property type="evidence" value="ECO:0007669"/>
    <property type="project" value="TreeGrafter"/>
</dbReference>